<proteinExistence type="predicted"/>
<name>A0A6A6HPD1_VIRVR</name>
<accession>A0A6A6HPD1</accession>
<evidence type="ECO:0000256" key="1">
    <source>
        <dbReference type="ARBA" id="ARBA00022603"/>
    </source>
</evidence>
<dbReference type="PANTHER" id="PTHR43712:SF1">
    <property type="entry name" value="HYPOTHETICAL O-METHYLTRANSFERASE (EUROFUNG)-RELATED"/>
    <property type="match status" value="1"/>
</dbReference>
<dbReference type="PANTHER" id="PTHR43712">
    <property type="entry name" value="PUTATIVE (AFU_ORTHOLOGUE AFUA_4G14580)-RELATED"/>
    <property type="match status" value="1"/>
</dbReference>
<organism evidence="6 7">
    <name type="scientific">Viridothelium virens</name>
    <name type="common">Speckled blister lichen</name>
    <name type="synonym">Trypethelium virens</name>
    <dbReference type="NCBI Taxonomy" id="1048519"/>
    <lineage>
        <taxon>Eukaryota</taxon>
        <taxon>Fungi</taxon>
        <taxon>Dikarya</taxon>
        <taxon>Ascomycota</taxon>
        <taxon>Pezizomycotina</taxon>
        <taxon>Dothideomycetes</taxon>
        <taxon>Dothideomycetes incertae sedis</taxon>
        <taxon>Trypetheliales</taxon>
        <taxon>Trypetheliaceae</taxon>
        <taxon>Viridothelium</taxon>
    </lineage>
</organism>
<dbReference type="Gene3D" id="1.10.10.10">
    <property type="entry name" value="Winged helix-like DNA-binding domain superfamily/Winged helix DNA-binding domain"/>
    <property type="match status" value="1"/>
</dbReference>
<dbReference type="SUPFAM" id="SSF53335">
    <property type="entry name" value="S-adenosyl-L-methionine-dependent methyltransferases"/>
    <property type="match status" value="1"/>
</dbReference>
<keyword evidence="7" id="KW-1185">Reference proteome</keyword>
<dbReference type="Pfam" id="PF08100">
    <property type="entry name" value="Dimerisation"/>
    <property type="match status" value="1"/>
</dbReference>
<dbReference type="InterPro" id="IPR036390">
    <property type="entry name" value="WH_DNA-bd_sf"/>
</dbReference>
<dbReference type="Proteomes" id="UP000800092">
    <property type="component" value="Unassembled WGS sequence"/>
</dbReference>
<feature type="domain" description="O-methyltransferase dimerisation" evidence="5">
    <location>
        <begin position="67"/>
        <end position="137"/>
    </location>
</feature>
<dbReference type="GO" id="GO:0032259">
    <property type="term" value="P:methylation"/>
    <property type="evidence" value="ECO:0007669"/>
    <property type="project" value="UniProtKB-KW"/>
</dbReference>
<dbReference type="InterPro" id="IPR012967">
    <property type="entry name" value="COMT_dimerisation"/>
</dbReference>
<dbReference type="Gene3D" id="3.40.50.150">
    <property type="entry name" value="Vaccinia Virus protein VP39"/>
    <property type="match status" value="1"/>
</dbReference>
<evidence type="ECO:0000313" key="7">
    <source>
        <dbReference type="Proteomes" id="UP000800092"/>
    </source>
</evidence>
<dbReference type="OrthoDB" id="3340390at2759"/>
<evidence type="ECO:0000259" key="4">
    <source>
        <dbReference type="Pfam" id="PF00891"/>
    </source>
</evidence>
<dbReference type="GO" id="GO:0046983">
    <property type="term" value="F:protein dimerization activity"/>
    <property type="evidence" value="ECO:0007669"/>
    <property type="project" value="InterPro"/>
</dbReference>
<dbReference type="SUPFAM" id="SSF46785">
    <property type="entry name" value="Winged helix' DNA-binding domain"/>
    <property type="match status" value="1"/>
</dbReference>
<keyword evidence="3" id="KW-0949">S-adenosyl-L-methionine</keyword>
<feature type="domain" description="O-methyltransferase C-terminal" evidence="4">
    <location>
        <begin position="239"/>
        <end position="381"/>
    </location>
</feature>
<evidence type="ECO:0000259" key="5">
    <source>
        <dbReference type="Pfam" id="PF08100"/>
    </source>
</evidence>
<dbReference type="EMBL" id="ML991771">
    <property type="protein sequence ID" value="KAF2239887.1"/>
    <property type="molecule type" value="Genomic_DNA"/>
</dbReference>
<dbReference type="InterPro" id="IPR036388">
    <property type="entry name" value="WH-like_DNA-bd_sf"/>
</dbReference>
<evidence type="ECO:0000256" key="2">
    <source>
        <dbReference type="ARBA" id="ARBA00022679"/>
    </source>
</evidence>
<dbReference type="InterPro" id="IPR029063">
    <property type="entry name" value="SAM-dependent_MTases_sf"/>
</dbReference>
<dbReference type="AlphaFoldDB" id="A0A6A6HPD1"/>
<keyword evidence="2 6" id="KW-0808">Transferase</keyword>
<reference evidence="6" key="1">
    <citation type="journal article" date="2020" name="Stud. Mycol.">
        <title>101 Dothideomycetes genomes: a test case for predicting lifestyles and emergence of pathogens.</title>
        <authorList>
            <person name="Haridas S."/>
            <person name="Albert R."/>
            <person name="Binder M."/>
            <person name="Bloem J."/>
            <person name="Labutti K."/>
            <person name="Salamov A."/>
            <person name="Andreopoulos B."/>
            <person name="Baker S."/>
            <person name="Barry K."/>
            <person name="Bills G."/>
            <person name="Bluhm B."/>
            <person name="Cannon C."/>
            <person name="Castanera R."/>
            <person name="Culley D."/>
            <person name="Daum C."/>
            <person name="Ezra D."/>
            <person name="Gonzalez J."/>
            <person name="Henrissat B."/>
            <person name="Kuo A."/>
            <person name="Liang C."/>
            <person name="Lipzen A."/>
            <person name="Lutzoni F."/>
            <person name="Magnuson J."/>
            <person name="Mondo S."/>
            <person name="Nolan M."/>
            <person name="Ohm R."/>
            <person name="Pangilinan J."/>
            <person name="Park H.-J."/>
            <person name="Ramirez L."/>
            <person name="Alfaro M."/>
            <person name="Sun H."/>
            <person name="Tritt A."/>
            <person name="Yoshinaga Y."/>
            <person name="Zwiers L.-H."/>
            <person name="Turgeon B."/>
            <person name="Goodwin S."/>
            <person name="Spatafora J."/>
            <person name="Crous P."/>
            <person name="Grigoriev I."/>
        </authorList>
    </citation>
    <scope>NUCLEOTIDE SEQUENCE</scope>
    <source>
        <strain evidence="6">Tuck. ex Michener</strain>
    </source>
</reference>
<dbReference type="InterPro" id="IPR016461">
    <property type="entry name" value="COMT-like"/>
</dbReference>
<protein>
    <submittedName>
        <fullName evidence="6">S-adenosyl-L-methionine-dependent methyltransferase</fullName>
    </submittedName>
</protein>
<dbReference type="GO" id="GO:0008171">
    <property type="term" value="F:O-methyltransferase activity"/>
    <property type="evidence" value="ECO:0007669"/>
    <property type="project" value="InterPro"/>
</dbReference>
<dbReference type="Pfam" id="PF00891">
    <property type="entry name" value="Methyltransf_2"/>
    <property type="match status" value="1"/>
</dbReference>
<sequence length="406" mass="44790">MAAVQSAPYGFDLGGTLQNISVLGAQLQSGETNSRDDLIEAARSLVTAIESPREAIVRMALSEPARNTALRVAIDTGVFDHLVEGEGSPRHSSELAALSRADPVLLSRMLKHLAAMQLIGETSEGLYYPNHLTRALTKPENNGGITWCVEAIGPTLLQLPAYLASIGYQNPDNDVDGPWQFAHNTDLLHWPWTVEHPRLHKAFNAYMSAHQTGRSYWADQSFYPVKERLIQDADPKGVLLVDIGGGKGHDLQRFIDHFPDSKGQLVLQDMPEVIAEAGHLDPRIRPVGHNFFEVQPVKGARAYFMHSVLHDWTDDRARQILKALTPAMRINYSRLLLSEHVVPEVNASWKVTGTDLAMMGNFCGMERSRVQWQSLLSSAGLEITGIWTKDADSESLIEAMVTGGSE</sequence>
<evidence type="ECO:0000256" key="3">
    <source>
        <dbReference type="ARBA" id="ARBA00022691"/>
    </source>
</evidence>
<dbReference type="InterPro" id="IPR001077">
    <property type="entry name" value="COMT_C"/>
</dbReference>
<gene>
    <name evidence="6" type="ORF">EV356DRAFT_527742</name>
</gene>
<dbReference type="PROSITE" id="PS51683">
    <property type="entry name" value="SAM_OMT_II"/>
    <property type="match status" value="1"/>
</dbReference>
<evidence type="ECO:0000313" key="6">
    <source>
        <dbReference type="EMBL" id="KAF2239887.1"/>
    </source>
</evidence>
<keyword evidence="1 6" id="KW-0489">Methyltransferase</keyword>